<dbReference type="SMART" id="SM00895">
    <property type="entry name" value="FCD"/>
    <property type="match status" value="1"/>
</dbReference>
<proteinExistence type="predicted"/>
<organism evidence="5 6">
    <name type="scientific">Leucobacter chromiireducens subsp. chromiireducens</name>
    <dbReference type="NCBI Taxonomy" id="660067"/>
    <lineage>
        <taxon>Bacteria</taxon>
        <taxon>Bacillati</taxon>
        <taxon>Actinomycetota</taxon>
        <taxon>Actinomycetes</taxon>
        <taxon>Micrococcales</taxon>
        <taxon>Microbacteriaceae</taxon>
        <taxon>Leucobacter</taxon>
    </lineage>
</organism>
<dbReference type="Gene3D" id="1.20.120.530">
    <property type="entry name" value="GntR ligand-binding domain-like"/>
    <property type="match status" value="1"/>
</dbReference>
<dbReference type="InterPro" id="IPR011711">
    <property type="entry name" value="GntR_C"/>
</dbReference>
<evidence type="ECO:0000313" key="6">
    <source>
        <dbReference type="Proteomes" id="UP001646141"/>
    </source>
</evidence>
<dbReference type="InterPro" id="IPR000524">
    <property type="entry name" value="Tscrpt_reg_HTH_GntR"/>
</dbReference>
<reference evidence="5 6" key="1">
    <citation type="submission" date="2018-09" db="EMBL/GenBank/DDBJ databases">
        <title>Comparative genomics of Leucobacter spp.</title>
        <authorList>
            <person name="Reis A.C."/>
            <person name="Kolvenbach B.A."/>
            <person name="Corvini P.F.X."/>
            <person name="Nunes O.C."/>
        </authorList>
    </citation>
    <scope>NUCLEOTIDE SEQUENCE [LARGE SCALE GENOMIC DNA]</scope>
    <source>
        <strain evidence="5 6">L-1</strain>
    </source>
</reference>
<dbReference type="EMBL" id="QYAD01000003">
    <property type="protein sequence ID" value="MBL3690312.1"/>
    <property type="molecule type" value="Genomic_DNA"/>
</dbReference>
<accession>A0ABS1SQ62</accession>
<dbReference type="SUPFAM" id="SSF48008">
    <property type="entry name" value="GntR ligand-binding domain-like"/>
    <property type="match status" value="1"/>
</dbReference>
<dbReference type="PRINTS" id="PR00035">
    <property type="entry name" value="HTHGNTR"/>
</dbReference>
<feature type="domain" description="HTH gntR-type" evidence="4">
    <location>
        <begin position="12"/>
        <end position="80"/>
    </location>
</feature>
<dbReference type="InterPro" id="IPR008920">
    <property type="entry name" value="TF_FadR/GntR_C"/>
</dbReference>
<dbReference type="Pfam" id="PF00392">
    <property type="entry name" value="GntR"/>
    <property type="match status" value="1"/>
</dbReference>
<dbReference type="InterPro" id="IPR036390">
    <property type="entry name" value="WH_DNA-bd_sf"/>
</dbReference>
<keyword evidence="1" id="KW-0805">Transcription regulation</keyword>
<evidence type="ECO:0000256" key="1">
    <source>
        <dbReference type="ARBA" id="ARBA00023015"/>
    </source>
</evidence>
<evidence type="ECO:0000256" key="3">
    <source>
        <dbReference type="ARBA" id="ARBA00023163"/>
    </source>
</evidence>
<dbReference type="Pfam" id="PF07729">
    <property type="entry name" value="FCD"/>
    <property type="match status" value="1"/>
</dbReference>
<dbReference type="SUPFAM" id="SSF46785">
    <property type="entry name" value="Winged helix' DNA-binding domain"/>
    <property type="match status" value="1"/>
</dbReference>
<sequence>MDWGSMSRSETLSVPDRLSVDLERLILEGDLTPGEKLPAERELAQLLNVSRVSIREALRELENRGLIDRKPGRGTIILAPGEAASASEEVFEAFSAIRTELTDIMELRAIVEPPIARITAARAQPRDLTQLEELVKAMELDVTKERYAELDRAFHQAIAQYTHNPLLSLINEQIANQIAPSRASRYQTKARRQASSVAHRRIYEAIASGDGARAEDEARAHVLDISKEIAKAVGKPGGS</sequence>
<evidence type="ECO:0000313" key="5">
    <source>
        <dbReference type="EMBL" id="MBL3690312.1"/>
    </source>
</evidence>
<dbReference type="InterPro" id="IPR036388">
    <property type="entry name" value="WH-like_DNA-bd_sf"/>
</dbReference>
<protein>
    <submittedName>
        <fullName evidence="5">FadR family transcriptional regulator</fullName>
    </submittedName>
</protein>
<keyword evidence="6" id="KW-1185">Reference proteome</keyword>
<dbReference type="PANTHER" id="PTHR43537">
    <property type="entry name" value="TRANSCRIPTIONAL REGULATOR, GNTR FAMILY"/>
    <property type="match status" value="1"/>
</dbReference>
<dbReference type="PROSITE" id="PS50949">
    <property type="entry name" value="HTH_GNTR"/>
    <property type="match status" value="1"/>
</dbReference>
<evidence type="ECO:0000256" key="2">
    <source>
        <dbReference type="ARBA" id="ARBA00023125"/>
    </source>
</evidence>
<dbReference type="Gene3D" id="1.10.10.10">
    <property type="entry name" value="Winged helix-like DNA-binding domain superfamily/Winged helix DNA-binding domain"/>
    <property type="match status" value="1"/>
</dbReference>
<gene>
    <name evidence="5" type="ORF">D3226_10110</name>
</gene>
<comment type="caution">
    <text evidence="5">The sequence shown here is derived from an EMBL/GenBank/DDBJ whole genome shotgun (WGS) entry which is preliminary data.</text>
</comment>
<name>A0ABS1SQ62_9MICO</name>
<keyword evidence="2" id="KW-0238">DNA-binding</keyword>
<dbReference type="SMART" id="SM00345">
    <property type="entry name" value="HTH_GNTR"/>
    <property type="match status" value="1"/>
</dbReference>
<dbReference type="Proteomes" id="UP001646141">
    <property type="component" value="Unassembled WGS sequence"/>
</dbReference>
<evidence type="ECO:0000259" key="4">
    <source>
        <dbReference type="PROSITE" id="PS50949"/>
    </source>
</evidence>
<dbReference type="CDD" id="cd07377">
    <property type="entry name" value="WHTH_GntR"/>
    <property type="match status" value="1"/>
</dbReference>
<dbReference type="PANTHER" id="PTHR43537:SF5">
    <property type="entry name" value="UXU OPERON TRANSCRIPTIONAL REGULATOR"/>
    <property type="match status" value="1"/>
</dbReference>
<keyword evidence="3" id="KW-0804">Transcription</keyword>